<protein>
    <submittedName>
        <fullName evidence="1">Uncharacterized protein</fullName>
    </submittedName>
</protein>
<dbReference type="Proteomes" id="UP001189122">
    <property type="component" value="Unassembled WGS sequence"/>
</dbReference>
<name>A0A7I8IG33_SPIIN</name>
<evidence type="ECO:0000313" key="2">
    <source>
        <dbReference type="Proteomes" id="UP001189122"/>
    </source>
</evidence>
<evidence type="ECO:0000313" key="1">
    <source>
        <dbReference type="EMBL" id="CAA2616919.1"/>
    </source>
</evidence>
<dbReference type="EMBL" id="CACRZD030000002">
    <property type="protein sequence ID" value="CAA6656591.1"/>
    <property type="molecule type" value="Genomic_DNA"/>
</dbReference>
<dbReference type="AlphaFoldDB" id="A0A7I8IG33"/>
<gene>
    <name evidence="1" type="ORF">SI7747_02003131</name>
</gene>
<reference evidence="1 2" key="1">
    <citation type="submission" date="2019-12" db="EMBL/GenBank/DDBJ databases">
        <authorList>
            <person name="Scholz U."/>
            <person name="Mascher M."/>
            <person name="Fiebig A."/>
        </authorList>
    </citation>
    <scope>NUCLEOTIDE SEQUENCE</scope>
</reference>
<keyword evidence="2" id="KW-1185">Reference proteome</keyword>
<organism evidence="1">
    <name type="scientific">Spirodela intermedia</name>
    <name type="common">Intermediate duckweed</name>
    <dbReference type="NCBI Taxonomy" id="51605"/>
    <lineage>
        <taxon>Eukaryota</taxon>
        <taxon>Viridiplantae</taxon>
        <taxon>Streptophyta</taxon>
        <taxon>Embryophyta</taxon>
        <taxon>Tracheophyta</taxon>
        <taxon>Spermatophyta</taxon>
        <taxon>Magnoliopsida</taxon>
        <taxon>Liliopsida</taxon>
        <taxon>Araceae</taxon>
        <taxon>Lemnoideae</taxon>
        <taxon>Spirodela</taxon>
    </lineage>
</organism>
<accession>A0A7I8IG33</accession>
<proteinExistence type="predicted"/>
<sequence>MVVTRERGAGWRWDACQGVSSSTIAHDSTPTVLLTHFWAQLRLMKWVIESSLVAVTDEAEKQQLCGSSTTVTRWKGAGWSKRRLFIASATTLRVYDHSLPHNWLATGDMEGE</sequence>
<dbReference type="EMBL" id="LR743589">
    <property type="protein sequence ID" value="CAA2616919.1"/>
    <property type="molecule type" value="Genomic_DNA"/>
</dbReference>